<dbReference type="Gene3D" id="3.40.50.300">
    <property type="entry name" value="P-loop containing nucleotide triphosphate hydrolases"/>
    <property type="match status" value="1"/>
</dbReference>
<feature type="domain" description="Nephrocystin 3-like N-terminal" evidence="2">
    <location>
        <begin position="78"/>
        <end position="237"/>
    </location>
</feature>
<proteinExistence type="predicted"/>
<dbReference type="InterPro" id="IPR056884">
    <property type="entry name" value="NPHP3-like_N"/>
</dbReference>
<comment type="caution">
    <text evidence="3">The sequence shown here is derived from an EMBL/GenBank/DDBJ whole genome shotgun (WGS) entry which is preliminary data.</text>
</comment>
<dbReference type="Pfam" id="PF24883">
    <property type="entry name" value="NPHP3_N"/>
    <property type="match status" value="1"/>
</dbReference>
<dbReference type="OrthoDB" id="5967843at2759"/>
<evidence type="ECO:0000313" key="4">
    <source>
        <dbReference type="Proteomes" id="UP000807469"/>
    </source>
</evidence>
<reference evidence="3" key="1">
    <citation type="submission" date="2020-11" db="EMBL/GenBank/DDBJ databases">
        <authorList>
            <consortium name="DOE Joint Genome Institute"/>
            <person name="Ahrendt S."/>
            <person name="Riley R."/>
            <person name="Andreopoulos W."/>
            <person name="Labutti K."/>
            <person name="Pangilinan J."/>
            <person name="Ruiz-Duenas F.J."/>
            <person name="Barrasa J.M."/>
            <person name="Sanchez-Garcia M."/>
            <person name="Camarero S."/>
            <person name="Miyauchi S."/>
            <person name="Serrano A."/>
            <person name="Linde D."/>
            <person name="Babiker R."/>
            <person name="Drula E."/>
            <person name="Ayuso-Fernandez I."/>
            <person name="Pacheco R."/>
            <person name="Padilla G."/>
            <person name="Ferreira P."/>
            <person name="Barriuso J."/>
            <person name="Kellner H."/>
            <person name="Castanera R."/>
            <person name="Alfaro M."/>
            <person name="Ramirez L."/>
            <person name="Pisabarro A.G."/>
            <person name="Kuo A."/>
            <person name="Tritt A."/>
            <person name="Lipzen A."/>
            <person name="He G."/>
            <person name="Yan M."/>
            <person name="Ng V."/>
            <person name="Cullen D."/>
            <person name="Martin F."/>
            <person name="Rosso M.-N."/>
            <person name="Henrissat B."/>
            <person name="Hibbett D."/>
            <person name="Martinez A.T."/>
            <person name="Grigoriev I.V."/>
        </authorList>
    </citation>
    <scope>NUCLEOTIDE SEQUENCE</scope>
    <source>
        <strain evidence="3">CIRM-BRFM 674</strain>
    </source>
</reference>
<dbReference type="PANTHER" id="PTHR10039">
    <property type="entry name" value="AMELOGENIN"/>
    <property type="match status" value="1"/>
</dbReference>
<evidence type="ECO:0000256" key="1">
    <source>
        <dbReference type="ARBA" id="ARBA00022737"/>
    </source>
</evidence>
<dbReference type="InterPro" id="IPR027417">
    <property type="entry name" value="P-loop_NTPase"/>
</dbReference>
<evidence type="ECO:0000313" key="3">
    <source>
        <dbReference type="EMBL" id="KAF9472202.1"/>
    </source>
</evidence>
<accession>A0A9P5YLV7</accession>
<organism evidence="3 4">
    <name type="scientific">Pholiota conissans</name>
    <dbReference type="NCBI Taxonomy" id="109636"/>
    <lineage>
        <taxon>Eukaryota</taxon>
        <taxon>Fungi</taxon>
        <taxon>Dikarya</taxon>
        <taxon>Basidiomycota</taxon>
        <taxon>Agaricomycotina</taxon>
        <taxon>Agaricomycetes</taxon>
        <taxon>Agaricomycetidae</taxon>
        <taxon>Agaricales</taxon>
        <taxon>Agaricineae</taxon>
        <taxon>Strophariaceae</taxon>
        <taxon>Pholiota</taxon>
    </lineage>
</organism>
<dbReference type="PANTHER" id="PTHR10039:SF14">
    <property type="entry name" value="NACHT DOMAIN-CONTAINING PROTEIN"/>
    <property type="match status" value="1"/>
</dbReference>
<dbReference type="EMBL" id="MU155565">
    <property type="protein sequence ID" value="KAF9472202.1"/>
    <property type="molecule type" value="Genomic_DNA"/>
</dbReference>
<dbReference type="SUPFAM" id="SSF52540">
    <property type="entry name" value="P-loop containing nucleoside triphosphate hydrolases"/>
    <property type="match status" value="1"/>
</dbReference>
<dbReference type="AlphaFoldDB" id="A0A9P5YLV7"/>
<name>A0A9P5YLV7_9AGAR</name>
<keyword evidence="4" id="KW-1185">Reference proteome</keyword>
<protein>
    <recommendedName>
        <fullName evidence="2">Nephrocystin 3-like N-terminal domain-containing protein</fullName>
    </recommendedName>
</protein>
<evidence type="ECO:0000259" key="2">
    <source>
        <dbReference type="Pfam" id="PF24883"/>
    </source>
</evidence>
<gene>
    <name evidence="3" type="ORF">BDN70DRAFT_915905</name>
</gene>
<sequence length="364" mass="40142">MSQNGGQQILPGAKDPKITGGVNTFNAVGGNMNIYQSERTGMKMLHENISPGAFHNSAERSDPPQCHSGTRTEILCQIMEWIRAPEPQRKLIIWLNGPAGCGKTAIEQTIAEICEQEGRLAAAFFFGRTIARRNDLSRVVATLAFQLLQSFPEIKETLLGVIETDQAIFSRSLEVQAQRLIVAPLVSLRTSSPKAILIDGVDECGPDGEAQARLLRVLGDAAARLQHIPITFFIASRPEAPIRLEFNSEPFQNLTQSIVLDNNYKPDDDIRLYLRYRFAIIHRKQIALGVKFPSEWPSDDAIKRLVAKSSGQFIYASTVVKFMTPKLLFVSIMPHCTTFSWINPGPKIILLTSGKGIASSVNAG</sequence>
<dbReference type="Proteomes" id="UP000807469">
    <property type="component" value="Unassembled WGS sequence"/>
</dbReference>
<keyword evidence="1" id="KW-0677">Repeat</keyword>